<proteinExistence type="predicted"/>
<dbReference type="PANTHER" id="PTHR34937">
    <property type="entry name" value="OS08G0559800 PROTEIN"/>
    <property type="match status" value="1"/>
</dbReference>
<protein>
    <submittedName>
        <fullName evidence="1">Putative ATP binding protein</fullName>
    </submittedName>
</protein>
<dbReference type="PANTHER" id="PTHR34937:SF2">
    <property type="entry name" value="OS08G0559800 PROTEIN"/>
    <property type="match status" value="1"/>
</dbReference>
<dbReference type="InterPro" id="IPR040300">
    <property type="entry name" value="At3g49055-like"/>
</dbReference>
<dbReference type="EMBL" id="KX154814">
    <property type="protein sequence ID" value="AND01202.1"/>
    <property type="molecule type" value="Genomic_DNA"/>
</dbReference>
<sequence length="142" mass="16196">MFGRDQRSRGRSRKVDEACELEMEAGKKEVAERDKVVSILERELEKTRTALGISNGKLKLKEEVAAAAMAAQKSAEQSLRLADIRATEFRNRMEELSRQLEAIDSGNRDRRKVRHRCWPWQSLRDSINNAGPPLPEIQALLP</sequence>
<name>A0A172MLK7_LINUS</name>
<organism evidence="1">
    <name type="scientific">Linum usitatissimum</name>
    <name type="common">Flax</name>
    <name type="synonym">Linum humile</name>
    <dbReference type="NCBI Taxonomy" id="4006"/>
    <lineage>
        <taxon>Eukaryota</taxon>
        <taxon>Viridiplantae</taxon>
        <taxon>Streptophyta</taxon>
        <taxon>Embryophyta</taxon>
        <taxon>Tracheophyta</taxon>
        <taxon>Spermatophyta</taxon>
        <taxon>Magnoliopsida</taxon>
        <taxon>eudicotyledons</taxon>
        <taxon>Gunneridae</taxon>
        <taxon>Pentapetalae</taxon>
        <taxon>rosids</taxon>
        <taxon>fabids</taxon>
        <taxon>Malpighiales</taxon>
        <taxon>Linaceae</taxon>
        <taxon>Linum</taxon>
    </lineage>
</organism>
<dbReference type="AlphaFoldDB" id="A0A172MLK7"/>
<evidence type="ECO:0000313" key="1">
    <source>
        <dbReference type="EMBL" id="AND01202.1"/>
    </source>
</evidence>
<reference evidence="1" key="1">
    <citation type="journal article" date="2016" name="Funct. Integr. Genomics">
        <title>Structural organization of fatty acid desaturase loci in linseed lines with contrasting linolenic acid contents.</title>
        <authorList>
            <person name="Thambugala D."/>
            <person name="Ragupathy R."/>
            <person name="Cloutier S."/>
        </authorList>
    </citation>
    <scope>NUCLEOTIDE SEQUENCE</scope>
</reference>
<accession>A0A172MLK7</accession>